<evidence type="ECO:0000256" key="5">
    <source>
        <dbReference type="ARBA" id="ARBA00023136"/>
    </source>
</evidence>
<comment type="similarity">
    <text evidence="2">Belongs to the TMEM201 family.</text>
</comment>
<dbReference type="AlphaFoldDB" id="A0A9P0FHM9"/>
<keyword evidence="10" id="KW-1185">Reference proteome</keyword>
<dbReference type="GO" id="GO:0030473">
    <property type="term" value="P:nuclear migration along microtubule"/>
    <property type="evidence" value="ECO:0007669"/>
    <property type="project" value="TreeGrafter"/>
</dbReference>
<feature type="transmembrane region" description="Helical" evidence="7">
    <location>
        <begin position="12"/>
        <end position="31"/>
    </location>
</feature>
<organism evidence="9 10">
    <name type="scientific">Brassicogethes aeneus</name>
    <name type="common">Rape pollen beetle</name>
    <name type="synonym">Meligethes aeneus</name>
    <dbReference type="NCBI Taxonomy" id="1431903"/>
    <lineage>
        <taxon>Eukaryota</taxon>
        <taxon>Metazoa</taxon>
        <taxon>Ecdysozoa</taxon>
        <taxon>Arthropoda</taxon>
        <taxon>Hexapoda</taxon>
        <taxon>Insecta</taxon>
        <taxon>Pterygota</taxon>
        <taxon>Neoptera</taxon>
        <taxon>Endopterygota</taxon>
        <taxon>Coleoptera</taxon>
        <taxon>Polyphaga</taxon>
        <taxon>Cucujiformia</taxon>
        <taxon>Nitidulidae</taxon>
        <taxon>Meligethinae</taxon>
        <taxon>Brassicogethes</taxon>
    </lineage>
</organism>
<evidence type="ECO:0000256" key="3">
    <source>
        <dbReference type="ARBA" id="ARBA00022692"/>
    </source>
</evidence>
<name>A0A9P0FHM9_BRAAE</name>
<proteinExistence type="inferred from homology"/>
<dbReference type="OrthoDB" id="5966927at2759"/>
<evidence type="ECO:0000256" key="2">
    <source>
        <dbReference type="ARBA" id="ARBA00007600"/>
    </source>
</evidence>
<evidence type="ECO:0000256" key="4">
    <source>
        <dbReference type="ARBA" id="ARBA00022989"/>
    </source>
</evidence>
<dbReference type="PANTHER" id="PTHR28646:SF1">
    <property type="entry name" value="TRANSMEMBRANE PROTEIN 201"/>
    <property type="match status" value="1"/>
</dbReference>
<dbReference type="InterPro" id="IPR040041">
    <property type="entry name" value="TMEM201"/>
</dbReference>
<keyword evidence="3 7" id="KW-0812">Transmembrane</keyword>
<evidence type="ECO:0000313" key="9">
    <source>
        <dbReference type="EMBL" id="CAH0555227.1"/>
    </source>
</evidence>
<feature type="domain" description="Ima1 N-terminal" evidence="8">
    <location>
        <begin position="40"/>
        <end position="151"/>
    </location>
</feature>
<keyword evidence="5 7" id="KW-0472">Membrane</keyword>
<accession>A0A9P0FHM9</accession>
<dbReference type="InterPro" id="IPR018617">
    <property type="entry name" value="Ima1_N"/>
</dbReference>
<dbReference type="Proteomes" id="UP001154078">
    <property type="component" value="Chromosome 4"/>
</dbReference>
<evidence type="ECO:0000259" key="8">
    <source>
        <dbReference type="Pfam" id="PF09779"/>
    </source>
</evidence>
<protein>
    <recommendedName>
        <fullName evidence="8">Ima1 N-terminal domain-containing protein</fullName>
    </recommendedName>
</protein>
<gene>
    <name evidence="9" type="ORF">MELIAE_LOCUS6640</name>
</gene>
<dbReference type="PANTHER" id="PTHR28646">
    <property type="entry name" value="TRANSMEMBRANE PROTEIN 201"/>
    <property type="match status" value="1"/>
</dbReference>
<evidence type="ECO:0000313" key="10">
    <source>
        <dbReference type="Proteomes" id="UP001154078"/>
    </source>
</evidence>
<comment type="subcellular location">
    <subcellularLocation>
        <location evidence="1">Nucleus inner membrane</location>
        <topology evidence="1">Multi-pass membrane protein</topology>
    </subcellularLocation>
</comment>
<dbReference type="GO" id="GO:0051015">
    <property type="term" value="F:actin filament binding"/>
    <property type="evidence" value="ECO:0007669"/>
    <property type="project" value="TreeGrafter"/>
</dbReference>
<reference evidence="9" key="1">
    <citation type="submission" date="2021-12" db="EMBL/GenBank/DDBJ databases">
        <authorList>
            <person name="King R."/>
        </authorList>
    </citation>
    <scope>NUCLEOTIDE SEQUENCE</scope>
</reference>
<dbReference type="Pfam" id="PF09779">
    <property type="entry name" value="Ima1_N"/>
    <property type="match status" value="1"/>
</dbReference>
<evidence type="ECO:0000256" key="6">
    <source>
        <dbReference type="ARBA" id="ARBA00023242"/>
    </source>
</evidence>
<keyword evidence="4 7" id="KW-1133">Transmembrane helix</keyword>
<dbReference type="EMBL" id="OV121135">
    <property type="protein sequence ID" value="CAH0555227.1"/>
    <property type="molecule type" value="Genomic_DNA"/>
</dbReference>
<sequence length="681" mass="77820">MIDIIEQVSIILSTLALFVLGILVIVNAYLIKRNGFHVNVNCWFCNQWTKVLYSNRNSFDCPSCMQYNGFTKDGGYNKEIPDQHRIENVNTSFYDSKTSNGLCNYCNNNQQLKIVQLRKFVPINENNYDQEIEHFQKQLDNAYRLCKKCEKVLEITIKKQNVWLFGNRLKHLKKKVVSLLDLNSSTGHITKQNKQSVLLKLAQFILNIFSLLIFCNSAFITGKLISKNYKTLLPEALLPYTLLWTDFYKTATNTAKGFIQIEEIIPENIVTFQIKNLKLVTCIGLLIQLMIYKWENHERIHKINNLLSWGVMILSIWGNMNGYFQIHNKYFYLHAIQTFCSFYQMYSSLTAKDVIPHKMFFKKIKNRQETESDLFDLDLEDMEEEKISNSSKTSNASANKSDCTFCISPKSDKAAECDPNSSFYSARSNLKVNNVFQNAGSFREEGDLHKSLEGLNLGSLDCRPSIHRASSPFSVTSMQSNRSILSPSKLSNSWVAGGFWRESDGSVVQMPQYNCALSRCSSQSSGFCSINSDNPFNNYPKTANNSLCDFDKTSVFSEPAYHFVPINPGNIYNNPATLNNSFNSNMFSKSPQTFSQKSPSLDGRFSSSPESQLYYRNANTFYPVLNQNNMLYLSANNYLSPLQSEKTFSCNSSRTKKIPSSLFKNVTDNFSNNPQLPKPTF</sequence>
<dbReference type="GO" id="GO:0005637">
    <property type="term" value="C:nuclear inner membrane"/>
    <property type="evidence" value="ECO:0007669"/>
    <property type="project" value="UniProtKB-SubCell"/>
</dbReference>
<feature type="transmembrane region" description="Helical" evidence="7">
    <location>
        <begin position="204"/>
        <end position="225"/>
    </location>
</feature>
<evidence type="ECO:0000256" key="1">
    <source>
        <dbReference type="ARBA" id="ARBA00004473"/>
    </source>
</evidence>
<evidence type="ECO:0000256" key="7">
    <source>
        <dbReference type="SAM" id="Phobius"/>
    </source>
</evidence>
<dbReference type="GO" id="GO:0005521">
    <property type="term" value="F:lamin binding"/>
    <property type="evidence" value="ECO:0007669"/>
    <property type="project" value="TreeGrafter"/>
</dbReference>
<keyword evidence="6" id="KW-0539">Nucleus</keyword>